<dbReference type="EMBL" id="KZ824730">
    <property type="protein sequence ID" value="RAK71195.1"/>
    <property type="molecule type" value="Genomic_DNA"/>
</dbReference>
<organism evidence="1 2">
    <name type="scientific">Aspergillus fijiensis CBS 313.89</name>
    <dbReference type="NCBI Taxonomy" id="1448319"/>
    <lineage>
        <taxon>Eukaryota</taxon>
        <taxon>Fungi</taxon>
        <taxon>Dikarya</taxon>
        <taxon>Ascomycota</taxon>
        <taxon>Pezizomycotina</taxon>
        <taxon>Eurotiomycetes</taxon>
        <taxon>Eurotiomycetidae</taxon>
        <taxon>Eurotiales</taxon>
        <taxon>Aspergillaceae</taxon>
        <taxon>Aspergillus</taxon>
    </lineage>
</organism>
<accession>A0A8G1RDB8</accession>
<protein>
    <submittedName>
        <fullName evidence="1">Uncharacterized protein</fullName>
    </submittedName>
</protein>
<dbReference type="Proteomes" id="UP000249789">
    <property type="component" value="Unassembled WGS sequence"/>
</dbReference>
<evidence type="ECO:0000313" key="2">
    <source>
        <dbReference type="Proteomes" id="UP000249789"/>
    </source>
</evidence>
<gene>
    <name evidence="1" type="ORF">BO72DRAFT_27294</name>
</gene>
<dbReference type="RefSeq" id="XP_040795207.1">
    <property type="nucleotide sequence ID" value="XM_040940223.1"/>
</dbReference>
<sequence length="195" mass="22224">MEWDEPDRPFRQDLVKQSWWRRQAMRVMAKTWIEGMVVSRMLRKFRQMAVRGPGAFGAVGKILLEIECHQGHHAQTWGGTAQRKRKVGLGDFDPVQVQPHQAGEVNLGGAILSGVTRLWMRWKYRQAKTGKVARYRALYVSRRAHRSRYARHVAIASNNSGGRDSIVCGRSDAIGEVETKGEREECLVSVCEIVH</sequence>
<proteinExistence type="predicted"/>
<dbReference type="GeneID" id="63857556"/>
<evidence type="ECO:0000313" key="1">
    <source>
        <dbReference type="EMBL" id="RAK71195.1"/>
    </source>
</evidence>
<reference evidence="1 2" key="1">
    <citation type="submission" date="2018-02" db="EMBL/GenBank/DDBJ databases">
        <title>The genomes of Aspergillus section Nigri reveals drivers in fungal speciation.</title>
        <authorList>
            <consortium name="DOE Joint Genome Institute"/>
            <person name="Vesth T.C."/>
            <person name="Nybo J."/>
            <person name="Theobald S."/>
            <person name="Brandl J."/>
            <person name="Frisvad J.C."/>
            <person name="Nielsen K.F."/>
            <person name="Lyhne E.K."/>
            <person name="Kogle M.E."/>
            <person name="Kuo A."/>
            <person name="Riley R."/>
            <person name="Clum A."/>
            <person name="Nolan M."/>
            <person name="Lipzen A."/>
            <person name="Salamov A."/>
            <person name="Henrissat B."/>
            <person name="Wiebenga A."/>
            <person name="De vries R.P."/>
            <person name="Grigoriev I.V."/>
            <person name="Mortensen U.H."/>
            <person name="Andersen M.R."/>
            <person name="Baker S.E."/>
        </authorList>
    </citation>
    <scope>NUCLEOTIDE SEQUENCE [LARGE SCALE GENOMIC DNA]</scope>
    <source>
        <strain evidence="1 2">CBS 313.89</strain>
    </source>
</reference>
<dbReference type="AlphaFoldDB" id="A0A8G1RDB8"/>
<dbReference type="VEuPathDB" id="FungiDB:BO72DRAFT_27294"/>
<name>A0A8G1RDB8_9EURO</name>
<keyword evidence="2" id="KW-1185">Reference proteome</keyword>